<dbReference type="PROSITE" id="PS00683">
    <property type="entry name" value="RHODANESE_2"/>
    <property type="match status" value="1"/>
</dbReference>
<gene>
    <name evidence="2" type="primary">sseA</name>
    <name evidence="2" type="ORF">DCG58_19950</name>
</gene>
<dbReference type="Gene3D" id="3.40.250.10">
    <property type="entry name" value="Rhodanese-like domain"/>
    <property type="match status" value="1"/>
</dbReference>
<dbReference type="EC" id="2.8.1.2" evidence="2"/>
<name>A0A3B9H457_9PROT</name>
<organism evidence="2 3">
    <name type="scientific">Hyphomonas adhaerens</name>
    <dbReference type="NCBI Taxonomy" id="81029"/>
    <lineage>
        <taxon>Bacteria</taxon>
        <taxon>Pseudomonadati</taxon>
        <taxon>Pseudomonadota</taxon>
        <taxon>Alphaproteobacteria</taxon>
        <taxon>Hyphomonadales</taxon>
        <taxon>Hyphomonadaceae</taxon>
        <taxon>Hyphomonas</taxon>
    </lineage>
</organism>
<dbReference type="GO" id="GO:0004792">
    <property type="term" value="F:thiosulfate-cyanide sulfurtransferase activity"/>
    <property type="evidence" value="ECO:0007669"/>
    <property type="project" value="InterPro"/>
</dbReference>
<evidence type="ECO:0000313" key="3">
    <source>
        <dbReference type="Proteomes" id="UP000259610"/>
    </source>
</evidence>
<keyword evidence="2" id="KW-0808">Transferase</keyword>
<dbReference type="InterPro" id="IPR036873">
    <property type="entry name" value="Rhodanese-like_dom_sf"/>
</dbReference>
<evidence type="ECO:0000259" key="1">
    <source>
        <dbReference type="PROSITE" id="PS50206"/>
    </source>
</evidence>
<dbReference type="AlphaFoldDB" id="A0A3B9H457"/>
<dbReference type="EMBL" id="DMAN01000455">
    <property type="protein sequence ID" value="HAE29438.1"/>
    <property type="molecule type" value="Genomic_DNA"/>
</dbReference>
<dbReference type="InterPro" id="IPR001307">
    <property type="entry name" value="Thiosulphate_STrfase_CS"/>
</dbReference>
<dbReference type="GO" id="GO:0016784">
    <property type="term" value="F:3-mercaptopyruvate sulfurtransferase activity"/>
    <property type="evidence" value="ECO:0007669"/>
    <property type="project" value="UniProtKB-EC"/>
</dbReference>
<sequence length="34" mass="3638">LGFARLGNWDVAVYDGSWTEWASDPTRPVATGAA</sequence>
<dbReference type="Proteomes" id="UP000259610">
    <property type="component" value="Unassembled WGS sequence"/>
</dbReference>
<feature type="domain" description="Rhodanese" evidence="1">
    <location>
        <begin position="1"/>
        <end position="30"/>
    </location>
</feature>
<dbReference type="SUPFAM" id="SSF52821">
    <property type="entry name" value="Rhodanese/Cell cycle control phosphatase"/>
    <property type="match status" value="1"/>
</dbReference>
<proteinExistence type="predicted"/>
<dbReference type="PROSITE" id="PS50206">
    <property type="entry name" value="RHODANESE_3"/>
    <property type="match status" value="1"/>
</dbReference>
<keyword evidence="2" id="KW-0670">Pyruvate</keyword>
<dbReference type="InterPro" id="IPR001763">
    <property type="entry name" value="Rhodanese-like_dom"/>
</dbReference>
<feature type="non-terminal residue" evidence="2">
    <location>
        <position position="1"/>
    </location>
</feature>
<accession>A0A3B9H457</accession>
<evidence type="ECO:0000313" key="2">
    <source>
        <dbReference type="EMBL" id="HAE29438.1"/>
    </source>
</evidence>
<reference evidence="2 3" key="1">
    <citation type="journal article" date="2018" name="Nat. Biotechnol.">
        <title>A standardized bacterial taxonomy based on genome phylogeny substantially revises the tree of life.</title>
        <authorList>
            <person name="Parks D.H."/>
            <person name="Chuvochina M."/>
            <person name="Waite D.W."/>
            <person name="Rinke C."/>
            <person name="Skarshewski A."/>
            <person name="Chaumeil P.A."/>
            <person name="Hugenholtz P."/>
        </authorList>
    </citation>
    <scope>NUCLEOTIDE SEQUENCE [LARGE SCALE GENOMIC DNA]</scope>
    <source>
        <strain evidence="2">UBA8733</strain>
    </source>
</reference>
<comment type="caution">
    <text evidence="2">The sequence shown here is derived from an EMBL/GenBank/DDBJ whole genome shotgun (WGS) entry which is preliminary data.</text>
</comment>
<protein>
    <submittedName>
        <fullName evidence="2">3-mercaptopyruvate sulfurtransferase</fullName>
        <ecNumber evidence="2">2.8.1.2</ecNumber>
    </submittedName>
</protein>